<comment type="similarity">
    <text evidence="6">Belongs to the ribonuclease III family. Mitochondrion-specific ribosomal protein mL44 subfamily.</text>
</comment>
<dbReference type="AlphaFoldDB" id="A0A167R7R9"/>
<protein>
    <recommendedName>
        <fullName evidence="7">Large ribosomal subunit protein mL44</fullName>
    </recommendedName>
</protein>
<dbReference type="SUPFAM" id="SSF54768">
    <property type="entry name" value="dsRNA-binding domain-like"/>
    <property type="match status" value="1"/>
</dbReference>
<evidence type="ECO:0000256" key="3">
    <source>
        <dbReference type="ARBA" id="ARBA00022980"/>
    </source>
</evidence>
<dbReference type="PROSITE" id="PS50142">
    <property type="entry name" value="RNASE_3_2"/>
    <property type="match status" value="1"/>
</dbReference>
<name>A0A167R7R9_CALVF</name>
<feature type="non-terminal residue" evidence="9">
    <location>
        <position position="293"/>
    </location>
</feature>
<proteinExistence type="inferred from homology"/>
<dbReference type="InterPro" id="IPR000999">
    <property type="entry name" value="RNase_III_dom"/>
</dbReference>
<dbReference type="Pfam" id="PF22892">
    <property type="entry name" value="DSRM_MRPL44"/>
    <property type="match status" value="1"/>
</dbReference>
<dbReference type="OrthoDB" id="67027at2759"/>
<evidence type="ECO:0000259" key="8">
    <source>
        <dbReference type="PROSITE" id="PS50142"/>
    </source>
</evidence>
<evidence type="ECO:0000313" key="9">
    <source>
        <dbReference type="EMBL" id="KZP00646.1"/>
    </source>
</evidence>
<dbReference type="PANTHER" id="PTHR11207">
    <property type="entry name" value="RIBONUCLEASE III"/>
    <property type="match status" value="1"/>
</dbReference>
<evidence type="ECO:0000256" key="7">
    <source>
        <dbReference type="ARBA" id="ARBA00035187"/>
    </source>
</evidence>
<dbReference type="InterPro" id="IPR036389">
    <property type="entry name" value="RNase_III_sf"/>
</dbReference>
<dbReference type="GO" id="GO:0003725">
    <property type="term" value="F:double-stranded RNA binding"/>
    <property type="evidence" value="ECO:0007669"/>
    <property type="project" value="InterPro"/>
</dbReference>
<keyword evidence="2" id="KW-0694">RNA-binding</keyword>
<keyword evidence="10" id="KW-1185">Reference proteome</keyword>
<evidence type="ECO:0000256" key="6">
    <source>
        <dbReference type="ARBA" id="ARBA00024034"/>
    </source>
</evidence>
<dbReference type="Gene3D" id="3.30.160.20">
    <property type="match status" value="1"/>
</dbReference>
<feature type="domain" description="RNase III" evidence="8">
    <location>
        <begin position="33"/>
        <end position="178"/>
    </location>
</feature>
<keyword evidence="3" id="KW-0689">Ribosomal protein</keyword>
<evidence type="ECO:0000256" key="5">
    <source>
        <dbReference type="ARBA" id="ARBA00023274"/>
    </source>
</evidence>
<evidence type="ECO:0000313" key="10">
    <source>
        <dbReference type="Proteomes" id="UP000076738"/>
    </source>
</evidence>
<dbReference type="GO" id="GO:0004525">
    <property type="term" value="F:ribonuclease III activity"/>
    <property type="evidence" value="ECO:0007669"/>
    <property type="project" value="InterPro"/>
</dbReference>
<dbReference type="STRING" id="1330018.A0A167R7R9"/>
<feature type="non-terminal residue" evidence="9">
    <location>
        <position position="1"/>
    </location>
</feature>
<dbReference type="GO" id="GO:0005739">
    <property type="term" value="C:mitochondrion"/>
    <property type="evidence" value="ECO:0007669"/>
    <property type="project" value="TreeGrafter"/>
</dbReference>
<accession>A0A167R7R9</accession>
<dbReference type="SUPFAM" id="SSF69065">
    <property type="entry name" value="RNase III domain-like"/>
    <property type="match status" value="1"/>
</dbReference>
<dbReference type="Proteomes" id="UP000076738">
    <property type="component" value="Unassembled WGS sequence"/>
</dbReference>
<dbReference type="GO" id="GO:0006396">
    <property type="term" value="P:RNA processing"/>
    <property type="evidence" value="ECO:0007669"/>
    <property type="project" value="InterPro"/>
</dbReference>
<sequence length="293" mass="32168">PPPEVRTTTPGVTPQAFDGPTYLALQPPPASQLSAFAYRVGLLPPRSTRALEERILPLVQQVCTHPSYVPFFRAHRPDAPVPQSNAPLDVVGNSLLGLFAAEYVHATWPHLPTRATKAAVSAFVGPNTLFMVAKELGATQLLRWARTPRTETQSALILQDALMTVPRALVGLIYQLNSITEARRFAEAFFLSRQVDLRTLLKFVNPKSSLVDVLIKFGWEMPVTRLLSESGRFTATPVFVVGVYSGTVKLGESFGSSLKMAEFRACEDALWRLYLTQAPKGSFTLPSKTFDAA</sequence>
<dbReference type="InterPro" id="IPR044443">
    <property type="entry name" value="Ribosomal_mL44_DSRM_fung"/>
</dbReference>
<gene>
    <name evidence="9" type="ORF">CALVIDRAFT_456187</name>
</gene>
<keyword evidence="4" id="KW-0496">Mitochondrion</keyword>
<evidence type="ECO:0000256" key="4">
    <source>
        <dbReference type="ARBA" id="ARBA00023128"/>
    </source>
</evidence>
<dbReference type="EMBL" id="KV417269">
    <property type="protein sequence ID" value="KZP00646.1"/>
    <property type="molecule type" value="Genomic_DNA"/>
</dbReference>
<dbReference type="GO" id="GO:0003735">
    <property type="term" value="F:structural constituent of ribosome"/>
    <property type="evidence" value="ECO:0007669"/>
    <property type="project" value="TreeGrafter"/>
</dbReference>
<evidence type="ECO:0000256" key="1">
    <source>
        <dbReference type="ARBA" id="ARBA00004173"/>
    </source>
</evidence>
<reference evidence="9 10" key="1">
    <citation type="journal article" date="2016" name="Mol. Biol. Evol.">
        <title>Comparative Genomics of Early-Diverging Mushroom-Forming Fungi Provides Insights into the Origins of Lignocellulose Decay Capabilities.</title>
        <authorList>
            <person name="Nagy L.G."/>
            <person name="Riley R."/>
            <person name="Tritt A."/>
            <person name="Adam C."/>
            <person name="Daum C."/>
            <person name="Floudas D."/>
            <person name="Sun H."/>
            <person name="Yadav J.S."/>
            <person name="Pangilinan J."/>
            <person name="Larsson K.H."/>
            <person name="Matsuura K."/>
            <person name="Barry K."/>
            <person name="Labutti K."/>
            <person name="Kuo R."/>
            <person name="Ohm R.A."/>
            <person name="Bhattacharya S.S."/>
            <person name="Shirouzu T."/>
            <person name="Yoshinaga Y."/>
            <person name="Martin F.M."/>
            <person name="Grigoriev I.V."/>
            <person name="Hibbett D.S."/>
        </authorList>
    </citation>
    <scope>NUCLEOTIDE SEQUENCE [LARGE SCALE GENOMIC DNA]</scope>
    <source>
        <strain evidence="9 10">TUFC12733</strain>
    </source>
</reference>
<comment type="subcellular location">
    <subcellularLocation>
        <location evidence="1">Mitochondrion</location>
    </subcellularLocation>
</comment>
<organism evidence="9 10">
    <name type="scientific">Calocera viscosa (strain TUFC12733)</name>
    <dbReference type="NCBI Taxonomy" id="1330018"/>
    <lineage>
        <taxon>Eukaryota</taxon>
        <taxon>Fungi</taxon>
        <taxon>Dikarya</taxon>
        <taxon>Basidiomycota</taxon>
        <taxon>Agaricomycotina</taxon>
        <taxon>Dacrymycetes</taxon>
        <taxon>Dacrymycetales</taxon>
        <taxon>Dacrymycetaceae</taxon>
        <taxon>Calocera</taxon>
    </lineage>
</organism>
<dbReference type="PANTHER" id="PTHR11207:SF32">
    <property type="entry name" value="LARGE RIBOSOMAL SUBUNIT PROTEIN ML44"/>
    <property type="match status" value="1"/>
</dbReference>
<dbReference type="Gene3D" id="1.10.1520.10">
    <property type="entry name" value="Ribonuclease III domain"/>
    <property type="match status" value="1"/>
</dbReference>
<keyword evidence="5" id="KW-0687">Ribonucleoprotein</keyword>
<evidence type="ECO:0000256" key="2">
    <source>
        <dbReference type="ARBA" id="ARBA00022884"/>
    </source>
</evidence>
<dbReference type="InterPro" id="IPR044444">
    <property type="entry name" value="Ribosomal_mL44_DSRM_metazoa"/>
</dbReference>
<dbReference type="CDD" id="cd19873">
    <property type="entry name" value="DSRM_MRPL3_like"/>
    <property type="match status" value="1"/>
</dbReference>